<dbReference type="GO" id="GO:0008270">
    <property type="term" value="F:zinc ion binding"/>
    <property type="evidence" value="ECO:0007669"/>
    <property type="project" value="UniProtKB-KW"/>
</dbReference>
<dbReference type="InParanoid" id="G4TMF0"/>
<keyword evidence="2" id="KW-0479">Metal-binding</keyword>
<dbReference type="SUPFAM" id="SSF57667">
    <property type="entry name" value="beta-beta-alpha zinc fingers"/>
    <property type="match status" value="1"/>
</dbReference>
<dbReference type="AlphaFoldDB" id="G4TMF0"/>
<dbReference type="OrthoDB" id="427030at2759"/>
<dbReference type="InterPro" id="IPR013087">
    <property type="entry name" value="Znf_C2H2_type"/>
</dbReference>
<dbReference type="STRING" id="1109443.G4TMF0"/>
<evidence type="ECO:0000313" key="10">
    <source>
        <dbReference type="EMBL" id="CCA72497.1"/>
    </source>
</evidence>
<dbReference type="PROSITE" id="PS00028">
    <property type="entry name" value="ZINC_FINGER_C2H2_1"/>
    <property type="match status" value="2"/>
</dbReference>
<dbReference type="GO" id="GO:0005634">
    <property type="term" value="C:nucleus"/>
    <property type="evidence" value="ECO:0007669"/>
    <property type="project" value="UniProtKB-SubCell"/>
</dbReference>
<evidence type="ECO:0000256" key="6">
    <source>
        <dbReference type="ARBA" id="ARBA00023163"/>
    </source>
</evidence>
<dbReference type="Gene3D" id="3.30.160.60">
    <property type="entry name" value="Classic Zinc Finger"/>
    <property type="match status" value="3"/>
</dbReference>
<evidence type="ECO:0000313" key="11">
    <source>
        <dbReference type="Proteomes" id="UP000007148"/>
    </source>
</evidence>
<dbReference type="FunCoup" id="G4TMF0">
    <property type="interactions" value="146"/>
</dbReference>
<dbReference type="GO" id="GO:0006357">
    <property type="term" value="P:regulation of transcription by RNA polymerase II"/>
    <property type="evidence" value="ECO:0007669"/>
    <property type="project" value="TreeGrafter"/>
</dbReference>
<keyword evidence="5" id="KW-0805">Transcription regulation</keyword>
<evidence type="ECO:0000256" key="2">
    <source>
        <dbReference type="ARBA" id="ARBA00022723"/>
    </source>
</evidence>
<keyword evidence="3 8" id="KW-0863">Zinc-finger</keyword>
<dbReference type="HOGENOM" id="CLU_1116117_0_0_1"/>
<evidence type="ECO:0000256" key="5">
    <source>
        <dbReference type="ARBA" id="ARBA00023015"/>
    </source>
</evidence>
<keyword evidence="4" id="KW-0862">Zinc</keyword>
<evidence type="ECO:0000256" key="1">
    <source>
        <dbReference type="ARBA" id="ARBA00004123"/>
    </source>
</evidence>
<comment type="caution">
    <text evidence="10">The sequence shown here is derived from an EMBL/GenBank/DDBJ whole genome shotgun (WGS) entry which is preliminary data.</text>
</comment>
<protein>
    <recommendedName>
        <fullName evidence="9">C2H2-type domain-containing protein</fullName>
    </recommendedName>
</protein>
<keyword evidence="6" id="KW-0804">Transcription</keyword>
<dbReference type="Pfam" id="PF00096">
    <property type="entry name" value="zf-C2H2"/>
    <property type="match status" value="3"/>
</dbReference>
<dbReference type="OMA" id="HEPTHAI"/>
<dbReference type="SMART" id="SM00355">
    <property type="entry name" value="ZnF_C2H2"/>
    <property type="match status" value="4"/>
</dbReference>
<evidence type="ECO:0000256" key="4">
    <source>
        <dbReference type="ARBA" id="ARBA00022833"/>
    </source>
</evidence>
<reference evidence="10 11" key="1">
    <citation type="journal article" date="2011" name="PLoS Pathog.">
        <title>Endophytic Life Strategies Decoded by Genome and Transcriptome Analyses of the Mutualistic Root Symbiont Piriformospora indica.</title>
        <authorList>
            <person name="Zuccaro A."/>
            <person name="Lahrmann U."/>
            <person name="Guldener U."/>
            <person name="Langen G."/>
            <person name="Pfiffi S."/>
            <person name="Biedenkopf D."/>
            <person name="Wong P."/>
            <person name="Samans B."/>
            <person name="Grimm C."/>
            <person name="Basiewicz M."/>
            <person name="Murat C."/>
            <person name="Martin F."/>
            <person name="Kogel K.H."/>
        </authorList>
    </citation>
    <scope>NUCLEOTIDE SEQUENCE [LARGE SCALE GENOMIC DNA]</scope>
    <source>
        <strain evidence="10 11">DSM 11827</strain>
    </source>
</reference>
<feature type="domain" description="C2H2-type" evidence="9">
    <location>
        <begin position="88"/>
        <end position="118"/>
    </location>
</feature>
<name>G4TMF0_SERID</name>
<feature type="domain" description="C2H2-type" evidence="9">
    <location>
        <begin position="119"/>
        <end position="152"/>
    </location>
</feature>
<evidence type="ECO:0000256" key="3">
    <source>
        <dbReference type="ARBA" id="ARBA00022771"/>
    </source>
</evidence>
<evidence type="ECO:0000259" key="9">
    <source>
        <dbReference type="PROSITE" id="PS50157"/>
    </source>
</evidence>
<dbReference type="EMBL" id="CAFZ01000167">
    <property type="protein sequence ID" value="CCA72497.1"/>
    <property type="molecule type" value="Genomic_DNA"/>
</dbReference>
<keyword evidence="7" id="KW-0539">Nucleus</keyword>
<sequence>MCSVGDCITAGPQYFQTWTQLQAHIRAAHPPTCPYEGCEEKTFSSQKNLKAHLKVHEERGQQKLLEDRMETDVEIISPKRGGDTGRDWACEWEGCDKAFKSKKALTVHVNVNHLGQRNFVCDHTDCGKAFGYKHLLQRHQAKLHGIHSSDQEEPAPVEETMTEGEQYPFIEQLTGKAYKRRKEGKKIIHCPWPDIVSSTSTDSTRLQRCDGLFHRVYDVRRHLRADHGLEMEKDELKAWLKDKSRSSDV</sequence>
<keyword evidence="11" id="KW-1185">Reference proteome</keyword>
<dbReference type="Proteomes" id="UP000007148">
    <property type="component" value="Unassembled WGS sequence"/>
</dbReference>
<gene>
    <name evidence="10" type="ORF">PIIN_06432</name>
</gene>
<evidence type="ECO:0000256" key="8">
    <source>
        <dbReference type="PROSITE-ProRule" id="PRU00042"/>
    </source>
</evidence>
<evidence type="ECO:0000256" key="7">
    <source>
        <dbReference type="ARBA" id="ARBA00023242"/>
    </source>
</evidence>
<dbReference type="PANTHER" id="PTHR46179">
    <property type="entry name" value="ZINC FINGER PROTEIN"/>
    <property type="match status" value="1"/>
</dbReference>
<dbReference type="PROSITE" id="PS50157">
    <property type="entry name" value="ZINC_FINGER_C2H2_2"/>
    <property type="match status" value="2"/>
</dbReference>
<accession>G4TMF0</accession>
<comment type="subcellular location">
    <subcellularLocation>
        <location evidence="1">Nucleus</location>
    </subcellularLocation>
</comment>
<dbReference type="PANTHER" id="PTHR46179:SF13">
    <property type="entry name" value="C2H2-TYPE DOMAIN-CONTAINING PROTEIN"/>
    <property type="match status" value="1"/>
</dbReference>
<proteinExistence type="predicted"/>
<dbReference type="InterPro" id="IPR036236">
    <property type="entry name" value="Znf_C2H2_sf"/>
</dbReference>
<dbReference type="eggNOG" id="KOG1721">
    <property type="taxonomic scope" value="Eukaryota"/>
</dbReference>
<dbReference type="InterPro" id="IPR051061">
    <property type="entry name" value="Zinc_finger_trans_reg"/>
</dbReference>
<organism evidence="10 11">
    <name type="scientific">Serendipita indica (strain DSM 11827)</name>
    <name type="common">Root endophyte fungus</name>
    <name type="synonym">Piriformospora indica</name>
    <dbReference type="NCBI Taxonomy" id="1109443"/>
    <lineage>
        <taxon>Eukaryota</taxon>
        <taxon>Fungi</taxon>
        <taxon>Dikarya</taxon>
        <taxon>Basidiomycota</taxon>
        <taxon>Agaricomycotina</taxon>
        <taxon>Agaricomycetes</taxon>
        <taxon>Sebacinales</taxon>
        <taxon>Serendipitaceae</taxon>
        <taxon>Serendipita</taxon>
    </lineage>
</organism>